<sequence>MVHVFLGLGSNVGDRARNLFSAHDHIITTKGIQPLRLSRFYETAPIGGPSQPMFLNAVLSMETVLSPHQLLDRFQSIETAMGRIRSVKWGPRNIDIDILLYGDEIVDDQQLKIPHPLMHTRLFVLEPFVEIAPGVVHPVFKKTILQLYKERQASLLVTT</sequence>
<proteinExistence type="inferred from homology"/>
<evidence type="ECO:0000313" key="15">
    <source>
        <dbReference type="Proteomes" id="UP000032309"/>
    </source>
</evidence>
<evidence type="ECO:0000256" key="9">
    <source>
        <dbReference type="ARBA" id="ARBA00022909"/>
    </source>
</evidence>
<keyword evidence="5" id="KW-0808">Transferase</keyword>
<dbReference type="PANTHER" id="PTHR43071:SF1">
    <property type="entry name" value="2-AMINO-4-HYDROXY-6-HYDROXYMETHYLDIHYDROPTERIDINE PYROPHOSPHOKINASE"/>
    <property type="match status" value="1"/>
</dbReference>
<evidence type="ECO:0000259" key="13">
    <source>
        <dbReference type="PROSITE" id="PS00794"/>
    </source>
</evidence>
<dbReference type="EC" id="2.7.6.3" evidence="3"/>
<comment type="similarity">
    <text evidence="2">Belongs to the HPPK family.</text>
</comment>
<evidence type="ECO:0000256" key="6">
    <source>
        <dbReference type="ARBA" id="ARBA00022741"/>
    </source>
</evidence>
<feature type="domain" description="7,8-dihydro-6-hydroxymethylpterin-pyrophosphokinase" evidence="13">
    <location>
        <begin position="88"/>
        <end position="99"/>
    </location>
</feature>
<gene>
    <name evidence="14" type="ORF">BROSI_A1252</name>
</gene>
<evidence type="ECO:0000256" key="11">
    <source>
        <dbReference type="ARBA" id="ARBA00029766"/>
    </source>
</evidence>
<evidence type="ECO:0000256" key="10">
    <source>
        <dbReference type="ARBA" id="ARBA00029409"/>
    </source>
</evidence>
<dbReference type="CDD" id="cd00483">
    <property type="entry name" value="HPPK"/>
    <property type="match status" value="1"/>
</dbReference>
<protein>
    <recommendedName>
        <fullName evidence="4">2-amino-4-hydroxy-6-hydroxymethyldihydropteridine pyrophosphokinase</fullName>
        <ecNumber evidence="3">2.7.6.3</ecNumber>
    </recommendedName>
    <alternativeName>
        <fullName evidence="11">6-hydroxymethyl-7,8-dihydropterin pyrophosphokinase</fullName>
    </alternativeName>
    <alternativeName>
        <fullName evidence="12">7,8-dihydro-6-hydroxymethylpterin-pyrophosphokinase</fullName>
    </alternativeName>
</protein>
<name>A0ABQ0JVH9_9BACT</name>
<keyword evidence="9" id="KW-0289">Folate biosynthesis</keyword>
<dbReference type="SUPFAM" id="SSF55083">
    <property type="entry name" value="6-hydroxymethyl-7,8-dihydropterin pyrophosphokinase, HPPK"/>
    <property type="match status" value="1"/>
</dbReference>
<keyword evidence="7" id="KW-0418">Kinase</keyword>
<evidence type="ECO:0000256" key="8">
    <source>
        <dbReference type="ARBA" id="ARBA00022840"/>
    </source>
</evidence>
<accession>A0ABQ0JVH9</accession>
<keyword evidence="8" id="KW-0067">ATP-binding</keyword>
<comment type="pathway">
    <text evidence="1">Cofactor biosynthesis; tetrahydrofolate biosynthesis; 2-amino-4-hydroxy-6-hydroxymethyl-7,8-dihydropteridine diphosphate from 7,8-dihydroneopterin triphosphate: step 4/4.</text>
</comment>
<dbReference type="PROSITE" id="PS00794">
    <property type="entry name" value="HPPK"/>
    <property type="match status" value="1"/>
</dbReference>
<dbReference type="PANTHER" id="PTHR43071">
    <property type="entry name" value="2-AMINO-4-HYDROXY-6-HYDROXYMETHYLDIHYDROPTERIDINE PYROPHOSPHOKINASE"/>
    <property type="match status" value="1"/>
</dbReference>
<dbReference type="Proteomes" id="UP000032309">
    <property type="component" value="Unassembled WGS sequence"/>
</dbReference>
<evidence type="ECO:0000256" key="12">
    <source>
        <dbReference type="ARBA" id="ARBA00033413"/>
    </source>
</evidence>
<evidence type="ECO:0000256" key="3">
    <source>
        <dbReference type="ARBA" id="ARBA00013253"/>
    </source>
</evidence>
<dbReference type="NCBIfam" id="TIGR01498">
    <property type="entry name" value="folK"/>
    <property type="match status" value="1"/>
</dbReference>
<dbReference type="InterPro" id="IPR035907">
    <property type="entry name" value="Hppk_sf"/>
</dbReference>
<evidence type="ECO:0000256" key="4">
    <source>
        <dbReference type="ARBA" id="ARBA00016218"/>
    </source>
</evidence>
<dbReference type="Gene3D" id="3.30.70.560">
    <property type="entry name" value="7,8-Dihydro-6-hydroxymethylpterin-pyrophosphokinase HPPK"/>
    <property type="match status" value="1"/>
</dbReference>
<evidence type="ECO:0000256" key="5">
    <source>
        <dbReference type="ARBA" id="ARBA00022679"/>
    </source>
</evidence>
<dbReference type="EMBL" id="BAFN01000001">
    <property type="protein sequence ID" value="GAN32737.1"/>
    <property type="molecule type" value="Genomic_DNA"/>
</dbReference>
<dbReference type="InterPro" id="IPR000550">
    <property type="entry name" value="Hppk"/>
</dbReference>
<evidence type="ECO:0000256" key="7">
    <source>
        <dbReference type="ARBA" id="ARBA00022777"/>
    </source>
</evidence>
<evidence type="ECO:0000256" key="2">
    <source>
        <dbReference type="ARBA" id="ARBA00005810"/>
    </source>
</evidence>
<evidence type="ECO:0000256" key="1">
    <source>
        <dbReference type="ARBA" id="ARBA00005051"/>
    </source>
</evidence>
<evidence type="ECO:0000313" key="14">
    <source>
        <dbReference type="EMBL" id="GAN32737.1"/>
    </source>
</evidence>
<dbReference type="Pfam" id="PF01288">
    <property type="entry name" value="HPPK"/>
    <property type="match status" value="1"/>
</dbReference>
<keyword evidence="15" id="KW-1185">Reference proteome</keyword>
<comment type="caution">
    <text evidence="14">The sequence shown here is derived from an EMBL/GenBank/DDBJ whole genome shotgun (WGS) entry which is preliminary data.</text>
</comment>
<dbReference type="RefSeq" id="WP_052562847.1">
    <property type="nucleotide sequence ID" value="NZ_BAFN01000001.1"/>
</dbReference>
<comment type="function">
    <text evidence="10">Catalyzes the transfer of pyrophosphate from adenosine triphosphate (ATP) to 6-hydroxymethyl-7,8-dihydropterin, an enzymatic step in folate biosynthesis pathway.</text>
</comment>
<keyword evidence="6" id="KW-0547">Nucleotide-binding</keyword>
<reference evidence="15" key="1">
    <citation type="journal article" date="2015" name="Genome Announc.">
        <title>Draft Genome Sequence of an Anaerobic Ammonium-Oxidizing Bacterium, "Candidatus Brocadia sinica".</title>
        <authorList>
            <person name="Oshiki M."/>
            <person name="Shinyako-Hata K."/>
            <person name="Satoh H."/>
            <person name="Okabe S."/>
        </authorList>
    </citation>
    <scope>NUCLEOTIDE SEQUENCE [LARGE SCALE GENOMIC DNA]</scope>
    <source>
        <strain evidence="15">JPN1</strain>
    </source>
</reference>
<organism evidence="14 15">
    <name type="scientific">Candidatus Brocadia sinica JPN1</name>
    <dbReference type="NCBI Taxonomy" id="1197129"/>
    <lineage>
        <taxon>Bacteria</taxon>
        <taxon>Pseudomonadati</taxon>
        <taxon>Planctomycetota</taxon>
        <taxon>Candidatus Brocadiia</taxon>
        <taxon>Candidatus Brocadiales</taxon>
        <taxon>Candidatus Brocadiaceae</taxon>
        <taxon>Candidatus Brocadia</taxon>
    </lineage>
</organism>